<gene>
    <name evidence="1" type="ORF">A3770_01p03300</name>
</gene>
<evidence type="ECO:0000313" key="2">
    <source>
        <dbReference type="Proteomes" id="UP000316726"/>
    </source>
</evidence>
<keyword evidence="2" id="KW-1185">Reference proteome</keyword>
<reference evidence="1 2" key="1">
    <citation type="submission" date="2018-07" db="EMBL/GenBank/DDBJ databases">
        <title>The complete nuclear genome of the prasinophyte Chloropicon primus (CCMP1205).</title>
        <authorList>
            <person name="Pombert J.-F."/>
            <person name="Otis C."/>
            <person name="Turmel M."/>
            <person name="Lemieux C."/>
        </authorList>
    </citation>
    <scope>NUCLEOTIDE SEQUENCE [LARGE SCALE GENOMIC DNA]</scope>
    <source>
        <strain evidence="1 2">CCMP1205</strain>
    </source>
</reference>
<evidence type="ECO:0000313" key="1">
    <source>
        <dbReference type="EMBL" id="QDZ17812.1"/>
    </source>
</evidence>
<accession>A0A5B8MER7</accession>
<dbReference type="AlphaFoldDB" id="A0A5B8MER7"/>
<proteinExistence type="predicted"/>
<organism evidence="1 2">
    <name type="scientific">Chloropicon primus</name>
    <dbReference type="NCBI Taxonomy" id="1764295"/>
    <lineage>
        <taxon>Eukaryota</taxon>
        <taxon>Viridiplantae</taxon>
        <taxon>Chlorophyta</taxon>
        <taxon>Chloropicophyceae</taxon>
        <taxon>Chloropicales</taxon>
        <taxon>Chloropicaceae</taxon>
        <taxon>Chloropicon</taxon>
    </lineage>
</organism>
<dbReference type="Proteomes" id="UP000316726">
    <property type="component" value="Chromosome 1"/>
</dbReference>
<dbReference type="PANTHER" id="PTHR37231:SF2">
    <property type="entry name" value="EXPRESSED PROTEIN"/>
    <property type="match status" value="1"/>
</dbReference>
<dbReference type="OrthoDB" id="2015857at2759"/>
<dbReference type="PANTHER" id="PTHR37231">
    <property type="entry name" value="EXPRESSED PROTEIN"/>
    <property type="match status" value="1"/>
</dbReference>
<protein>
    <submittedName>
        <fullName evidence="1">Uncharacterized protein</fullName>
    </submittedName>
</protein>
<dbReference type="STRING" id="1764295.A0A5B8MER7"/>
<dbReference type="EMBL" id="CP031034">
    <property type="protein sequence ID" value="QDZ17812.1"/>
    <property type="molecule type" value="Genomic_DNA"/>
</dbReference>
<sequence>MAMMATTSMMMTMATTSASGGKVGAGLPCRGLVSTRARRTRGGGRVGEAKASVGGRGVERALRLSGRQNEGSLLVCRATTDEPETEPEQAESGGEKRKVLKNVFYVAAAIALPIVGWSEVVTATTGEGLQGAFLGALEGVSYLVLLGVIGKSIALKVRTGTGFPPGPYGLLGALEGLAYLELVGLIVSQILKAKAGGV</sequence>
<name>A0A5B8MER7_9CHLO</name>